<keyword evidence="1 10" id="KW-0813">Transport</keyword>
<feature type="binding site" evidence="10">
    <location>
        <begin position="664"/>
        <end position="673"/>
    </location>
    <ligand>
        <name>Mo-bis(molybdopterin guanine dinucleotide)</name>
        <dbReference type="ChEBI" id="CHEBI:60539"/>
    </ligand>
</feature>
<dbReference type="PROSITE" id="PS51318">
    <property type="entry name" value="TAT"/>
    <property type="match status" value="1"/>
</dbReference>
<dbReference type="Gene3D" id="2.40.40.20">
    <property type="match status" value="1"/>
</dbReference>
<feature type="binding site" evidence="10">
    <location>
        <position position="748"/>
    </location>
    <ligand>
        <name>Mo-bis(molybdopterin guanine dinucleotide)</name>
        <dbReference type="ChEBI" id="CHEBI:60539"/>
    </ligand>
</feature>
<feature type="binding site" evidence="10">
    <location>
        <position position="150"/>
    </location>
    <ligand>
        <name>Mo-bis(molybdopterin guanine dinucleotide)</name>
        <dbReference type="ChEBI" id="CHEBI:60539"/>
    </ligand>
</feature>
<protein>
    <recommendedName>
        <fullName evidence="10">Nitrate reductase</fullName>
        <ecNumber evidence="10">1.9.6.1</ecNumber>
    </recommendedName>
</protein>
<dbReference type="Gene3D" id="3.30.200.210">
    <property type="match status" value="1"/>
</dbReference>
<dbReference type="PANTHER" id="PTHR43105">
    <property type="entry name" value="RESPIRATORY NITRATE REDUCTASE"/>
    <property type="match status" value="1"/>
</dbReference>
<dbReference type="HAMAP" id="MF_01630">
    <property type="entry name" value="Nitrate_reduct_NapA"/>
    <property type="match status" value="1"/>
</dbReference>
<feature type="binding site" evidence="10">
    <location>
        <begin position="498"/>
        <end position="499"/>
    </location>
    <ligand>
        <name>Mo-bis(molybdopterin guanine dinucleotide)</name>
        <dbReference type="ChEBI" id="CHEBI:60539"/>
    </ligand>
</feature>
<dbReference type="Proteomes" id="UP001172083">
    <property type="component" value="Unassembled WGS sequence"/>
</dbReference>
<feature type="binding site" evidence="10">
    <location>
        <position position="179"/>
    </location>
    <ligand>
        <name>Mo-bis(molybdopterin guanine dinucleotide)</name>
        <dbReference type="ChEBI" id="CHEBI:60539"/>
    </ligand>
</feature>
<dbReference type="NCBIfam" id="TIGR01409">
    <property type="entry name" value="TAT_signal_seq"/>
    <property type="match status" value="1"/>
</dbReference>
<dbReference type="InterPro" id="IPR006657">
    <property type="entry name" value="MoPterin_dinucl-bd_dom"/>
</dbReference>
<feature type="binding site" evidence="10">
    <location>
        <position position="548"/>
    </location>
    <ligand>
        <name>Mo-bis(molybdopterin guanine dinucleotide)</name>
        <dbReference type="ChEBI" id="CHEBI:60539"/>
    </ligand>
</feature>
<dbReference type="InterPro" id="IPR050123">
    <property type="entry name" value="Prok_molybdopt-oxidoreductase"/>
</dbReference>
<evidence type="ECO:0000256" key="3">
    <source>
        <dbReference type="ARBA" id="ARBA00022723"/>
    </source>
</evidence>
<evidence type="ECO:0000313" key="13">
    <source>
        <dbReference type="Proteomes" id="UP001172083"/>
    </source>
</evidence>
<evidence type="ECO:0000256" key="4">
    <source>
        <dbReference type="ARBA" id="ARBA00022729"/>
    </source>
</evidence>
<organism evidence="12 13">
    <name type="scientific">Agaribacillus aureus</name>
    <dbReference type="NCBI Taxonomy" id="3051825"/>
    <lineage>
        <taxon>Bacteria</taxon>
        <taxon>Pseudomonadati</taxon>
        <taxon>Bacteroidota</taxon>
        <taxon>Cytophagia</taxon>
        <taxon>Cytophagales</taxon>
        <taxon>Splendidivirgaceae</taxon>
        <taxon>Agaribacillus</taxon>
    </lineage>
</organism>
<dbReference type="EC" id="1.9.6.1" evidence="10"/>
<comment type="subcellular location">
    <subcellularLocation>
        <location evidence="10">Secreted</location>
    </subcellularLocation>
    <text evidence="10">Membrane-associated.</text>
</comment>
<comment type="cofactor">
    <cofactor evidence="10">
        <name>[4Fe-4S] cluster</name>
        <dbReference type="ChEBI" id="CHEBI:49883"/>
    </cofactor>
    <text evidence="10">Binds 1 [4Fe-4S] cluster.</text>
</comment>
<dbReference type="Gene3D" id="3.40.228.10">
    <property type="entry name" value="Dimethylsulfoxide Reductase, domain 2"/>
    <property type="match status" value="1"/>
</dbReference>
<comment type="PTM">
    <text evidence="10">Predicted to be exported by the Tat system. The position of the signal peptide cleavage has not been experimentally proven.</text>
</comment>
<feature type="binding site" evidence="10">
    <location>
        <position position="88"/>
    </location>
    <ligand>
        <name>[4Fe-4S] cluster</name>
        <dbReference type="ChEBI" id="CHEBI:49883"/>
    </ligand>
</feature>
<keyword evidence="8 10" id="KW-0408">Iron</keyword>
<dbReference type="SUPFAM" id="SSF50692">
    <property type="entry name" value="ADC-like"/>
    <property type="match status" value="1"/>
</dbReference>
<keyword evidence="13" id="KW-1185">Reference proteome</keyword>
<feature type="binding site" evidence="10">
    <location>
        <position position="740"/>
    </location>
    <ligand>
        <name>substrate</name>
    </ligand>
</feature>
<feature type="binding site" evidence="10">
    <location>
        <position position="60"/>
    </location>
    <ligand>
        <name>[4Fe-4S] cluster</name>
        <dbReference type="ChEBI" id="CHEBI:49883"/>
    </ligand>
</feature>
<feature type="binding site" evidence="10">
    <location>
        <position position="90"/>
    </location>
    <ligand>
        <name>Mo-bis(molybdopterin guanine dinucleotide)</name>
        <dbReference type="ChEBI" id="CHEBI:60539"/>
    </ligand>
</feature>
<keyword evidence="2 10" id="KW-0004">4Fe-4S</keyword>
<comment type="function">
    <text evidence="10">Catalytic subunit of the nitrate reductase complex NapAB. Receives electrons from NapB and catalyzes the reduction of nitrate to nitrite.</text>
</comment>
<evidence type="ECO:0000256" key="10">
    <source>
        <dbReference type="HAMAP-Rule" id="MF_01630"/>
    </source>
</evidence>
<feature type="binding site" evidence="10">
    <location>
        <position position="175"/>
    </location>
    <ligand>
        <name>Mo-bis(molybdopterin guanine dinucleotide)</name>
        <dbReference type="ChEBI" id="CHEBI:60539"/>
    </ligand>
</feature>
<dbReference type="Gene3D" id="3.40.50.740">
    <property type="match status" value="1"/>
</dbReference>
<keyword evidence="10" id="KW-0500">Molybdenum</keyword>
<keyword evidence="4 10" id="KW-0732">Signal</keyword>
<comment type="caution">
    <text evidence="12">The sequence shown here is derived from an EMBL/GenBank/DDBJ whole genome shotgun (WGS) entry which is preliminary data.</text>
</comment>
<keyword evidence="5" id="KW-0574">Periplasm</keyword>
<evidence type="ECO:0000256" key="1">
    <source>
        <dbReference type="ARBA" id="ARBA00022448"/>
    </source>
</evidence>
<dbReference type="PANTHER" id="PTHR43105:SF11">
    <property type="entry name" value="PERIPLASMIC NITRATE REDUCTASE"/>
    <property type="match status" value="1"/>
</dbReference>
<dbReference type="InterPro" id="IPR027467">
    <property type="entry name" value="MopterinOxRdtase_cofactor_BS"/>
</dbReference>
<sequence length="778" mass="87839">MRKMVTNRRKFLKQLAAASAMSAAASMFPGIVFAEEQLEGLPKGLINWKKAPCRFCGVGCGLLIGLSDGKAVAVKGDPKSTVNKGLCCVKGYHSVMAMYGKDRLTRPLIRENGKLVETSMEKALDLVAGKMQEVINTHGKDAVSMYGSGQWTIPDGYVASKFMKGAIGTNNLEANARLCMASAVTGFISSFGLDEPMGCYEDIDHADVFVLWGNNMAEMHPVLFSRLLDQRLKRPDVKIIDLATRTTRTSVAADRSILFKPQGDLAIANAICYELVENNWIDKGFIEKHCSFKEGKTNIGYGLEDKFKFSDKAGTITFEDFKTFLQDYRPDKVEAVSGVSARDIKYLASLFGDPNKKVTSFWCMGANQHTRGTWINNLIYNIHLMVGKISTPGNSPFSLTGQPSACGTVREVGTLTHKLPHGVVANEKDRKMAAEIWKVPVERIPYKPSYHTVEMFRALDRGDIRFMWIQVTNPMVTMPKLNRYRDAVQKDDRFIVVSDIYPTPTTDIADVILPSAMWVEREGMFGNSERRTQHFEQMLDAPGEAMSDTWQIIEVARRMGFNELFPWSKEDHIEEIWKEYARFHEGKKHGMAPYEALKQAPGLQWPFVEGKETKWRFHAKYDPACEGNSFDFYGKPDRKAWIWARPYEAPPEIPDTEFPFWLNTGRVLEHWHTGSMTRRISVLHQAMPRSYVEINPEDAKSMGIKNGDQVRLVSRRGKIELPASVHERGQPTKGQVFVPFFDESLLINDLTLDAFCPISKQPDYKKCAVKLEKVNVIN</sequence>
<feature type="binding site" evidence="10">
    <location>
        <position position="364"/>
    </location>
    <ligand>
        <name>Mo-bis(molybdopterin guanine dinucleotide)</name>
        <dbReference type="ChEBI" id="CHEBI:60539"/>
    </ligand>
</feature>
<dbReference type="SUPFAM" id="SSF53706">
    <property type="entry name" value="Formate dehydrogenase/DMSO reductase, domains 1-3"/>
    <property type="match status" value="1"/>
</dbReference>
<dbReference type="Pfam" id="PF01568">
    <property type="entry name" value="Molydop_binding"/>
    <property type="match status" value="1"/>
</dbReference>
<dbReference type="RefSeq" id="WP_346755937.1">
    <property type="nucleotide sequence ID" value="NZ_JAUJEB010000001.1"/>
</dbReference>
<evidence type="ECO:0000256" key="8">
    <source>
        <dbReference type="ARBA" id="ARBA00023004"/>
    </source>
</evidence>
<dbReference type="InterPro" id="IPR006963">
    <property type="entry name" value="Mopterin_OxRdtase_4Fe-4S_dom"/>
</dbReference>
<comment type="cofactor">
    <cofactor evidence="10">
        <name>Mo-bis(molybdopterin guanine dinucleotide)</name>
        <dbReference type="ChEBI" id="CHEBI:60539"/>
    </cofactor>
    <text evidence="10">Binds 1 molybdenum-bis(molybdopterin guanine dinucleotide) (Mo-bis-MGD) cofactor per subunit.</text>
</comment>
<evidence type="ECO:0000256" key="5">
    <source>
        <dbReference type="ARBA" id="ARBA00022764"/>
    </source>
</evidence>
<dbReference type="PROSITE" id="PS00551">
    <property type="entry name" value="MOLYBDOPTERIN_PROK_1"/>
    <property type="match status" value="1"/>
</dbReference>
<name>A0ABT8KYM5_9BACT</name>
<evidence type="ECO:0000256" key="9">
    <source>
        <dbReference type="ARBA" id="ARBA00023014"/>
    </source>
</evidence>
<evidence type="ECO:0000256" key="2">
    <source>
        <dbReference type="ARBA" id="ARBA00022485"/>
    </source>
</evidence>
<evidence type="ECO:0000256" key="7">
    <source>
        <dbReference type="ARBA" id="ARBA00023002"/>
    </source>
</evidence>
<comment type="catalytic activity">
    <reaction evidence="10">
        <text>2 Fe(II)-[cytochrome] + nitrate + 2 H(+) = 2 Fe(III)-[cytochrome] + nitrite + H2O</text>
        <dbReference type="Rhea" id="RHEA:12909"/>
        <dbReference type="Rhea" id="RHEA-COMP:11777"/>
        <dbReference type="Rhea" id="RHEA-COMP:11778"/>
        <dbReference type="ChEBI" id="CHEBI:15377"/>
        <dbReference type="ChEBI" id="CHEBI:15378"/>
        <dbReference type="ChEBI" id="CHEBI:16301"/>
        <dbReference type="ChEBI" id="CHEBI:17632"/>
        <dbReference type="ChEBI" id="CHEBI:29033"/>
        <dbReference type="ChEBI" id="CHEBI:29034"/>
        <dbReference type="EC" id="1.9.6.1"/>
    </reaction>
</comment>
<feature type="binding site" evidence="10">
    <location>
        <position position="368"/>
    </location>
    <ligand>
        <name>Mo-bis(molybdopterin guanine dinucleotide)</name>
        <dbReference type="ChEBI" id="CHEBI:60539"/>
    </ligand>
</feature>
<dbReference type="InterPro" id="IPR019546">
    <property type="entry name" value="TAT_signal_bac_arc"/>
</dbReference>
<dbReference type="InterPro" id="IPR010051">
    <property type="entry name" value="Periplasm_NO3_reductase_lsu"/>
</dbReference>
<reference evidence="12" key="1">
    <citation type="submission" date="2023-06" db="EMBL/GenBank/DDBJ databases">
        <title>Genomic of Agaribacillus aureum.</title>
        <authorList>
            <person name="Wang G."/>
        </authorList>
    </citation>
    <scope>NUCLEOTIDE SEQUENCE</scope>
    <source>
        <strain evidence="12">BMA12</strain>
    </source>
</reference>
<dbReference type="InterPro" id="IPR006311">
    <property type="entry name" value="TAT_signal"/>
</dbReference>
<proteinExistence type="inferred from homology"/>
<accession>A0ABT8KYM5</accession>
<dbReference type="CDD" id="cd02754">
    <property type="entry name" value="MopB_Nitrate-R-NapA-like"/>
    <property type="match status" value="1"/>
</dbReference>
<comment type="subunit">
    <text evidence="10">Component of the nitrate reductase NapAB complex composed of NapA and NapB.</text>
</comment>
<feature type="domain" description="4Fe-4S Mo/W bis-MGD-type" evidence="11">
    <location>
        <begin position="46"/>
        <end position="102"/>
    </location>
</feature>
<comment type="caution">
    <text evidence="10">Lacks conserved residue(s) required for the propagation of feature annotation.</text>
</comment>
<keyword evidence="7 10" id="KW-0560">Oxidoreductase</keyword>
<gene>
    <name evidence="10" type="primary">napA</name>
    <name evidence="12" type="ORF">QQ020_01005</name>
</gene>
<evidence type="ECO:0000259" key="11">
    <source>
        <dbReference type="PROSITE" id="PS51669"/>
    </source>
</evidence>
<feature type="binding site" evidence="10">
    <location>
        <position position="473"/>
    </location>
    <ligand>
        <name>Mo-bis(molybdopterin guanine dinucleotide)</name>
        <dbReference type="ChEBI" id="CHEBI:60539"/>
    </ligand>
</feature>
<dbReference type="InterPro" id="IPR009010">
    <property type="entry name" value="Asp_de-COase-like_dom_sf"/>
</dbReference>
<dbReference type="Pfam" id="PF00384">
    <property type="entry name" value="Molybdopterin"/>
    <property type="match status" value="1"/>
</dbReference>
<dbReference type="Pfam" id="PF04879">
    <property type="entry name" value="Molybdop_Fe4S4"/>
    <property type="match status" value="1"/>
</dbReference>
<keyword evidence="10" id="KW-0534">Nitrate assimilation</keyword>
<feature type="binding site" evidence="10">
    <location>
        <position position="53"/>
    </location>
    <ligand>
        <name>[4Fe-4S] cluster</name>
        <dbReference type="ChEBI" id="CHEBI:49883"/>
    </ligand>
</feature>
<keyword evidence="9 10" id="KW-0411">Iron-sulfur</keyword>
<feature type="binding site" evidence="10">
    <location>
        <position position="765"/>
    </location>
    <ligand>
        <name>Mo-bis(molybdopterin guanine dinucleotide)</name>
        <dbReference type="ChEBI" id="CHEBI:60539"/>
    </ligand>
</feature>
<dbReference type="CDD" id="cd00508">
    <property type="entry name" value="MopB_CT_Fdh-Nap-like"/>
    <property type="match status" value="1"/>
</dbReference>
<dbReference type="PROSITE" id="PS51669">
    <property type="entry name" value="4FE4S_MOW_BIS_MGD"/>
    <property type="match status" value="1"/>
</dbReference>
<evidence type="ECO:0000256" key="6">
    <source>
        <dbReference type="ARBA" id="ARBA00022982"/>
    </source>
</evidence>
<keyword evidence="6 10" id="KW-0249">Electron transport</keyword>
<evidence type="ECO:0000313" key="12">
    <source>
        <dbReference type="EMBL" id="MDN5210594.1"/>
    </source>
</evidence>
<dbReference type="SMART" id="SM00926">
    <property type="entry name" value="Molybdop_Fe4S4"/>
    <property type="match status" value="1"/>
</dbReference>
<feature type="binding site" evidence="10">
    <location>
        <position position="56"/>
    </location>
    <ligand>
        <name>[4Fe-4S] cluster</name>
        <dbReference type="ChEBI" id="CHEBI:49883"/>
    </ligand>
</feature>
<comment type="similarity">
    <text evidence="10">Belongs to the prokaryotic molybdopterin-containing oxidoreductase family. NasA/NapA/NarB subfamily.</text>
</comment>
<keyword evidence="3 10" id="KW-0479">Metal-binding</keyword>
<dbReference type="InterPro" id="IPR006656">
    <property type="entry name" value="Mopterin_OxRdtase"/>
</dbReference>
<dbReference type="EMBL" id="JAUJEB010000001">
    <property type="protein sequence ID" value="MDN5210594.1"/>
    <property type="molecule type" value="Genomic_DNA"/>
</dbReference>